<dbReference type="Gene3D" id="3.30.420.240">
    <property type="match status" value="1"/>
</dbReference>
<dbReference type="AlphaFoldDB" id="A0A2A5T107"/>
<name>A0A2A5T107_9GAMM</name>
<keyword evidence="3" id="KW-1185">Reference proteome</keyword>
<comment type="caution">
    <text evidence="2">The sequence shown here is derived from an EMBL/GenBank/DDBJ whole genome shotgun (WGS) entry which is preliminary data.</text>
</comment>
<organism evidence="2 3">
    <name type="scientific">Candidatus Enterovibrio escicola</name>
    <dbReference type="NCBI Taxonomy" id="1927127"/>
    <lineage>
        <taxon>Bacteria</taxon>
        <taxon>Pseudomonadati</taxon>
        <taxon>Pseudomonadota</taxon>
        <taxon>Gammaproteobacteria</taxon>
        <taxon>Vibrionales</taxon>
        <taxon>Vibrionaceae</taxon>
        <taxon>Enterovibrio</taxon>
    </lineage>
</organism>
<dbReference type="InterPro" id="IPR047987">
    <property type="entry name" value="Gp19-like_virus"/>
</dbReference>
<evidence type="ECO:0000313" key="3">
    <source>
        <dbReference type="Proteomes" id="UP000219020"/>
    </source>
</evidence>
<gene>
    <name evidence="2" type="ORF">BTN49_2654</name>
</gene>
<sequence>MLNNSATQDARDKLSKLVKEFDAILKPLESSRIIYLGTQQTEMSVYNIIAERGYEVRIWPALYPTAKQRDAYIFEGKSRLAPLIQSRAEGAEGAALIGHSTDPSRFTDEDLKERRRSYGKGGFALQFMLDTALSDADKYPLKLSDLIVLNIAREKAPTSYDWCNDPVRRITELQALGLASDHYYRPLFQAETVSAFTGRLLSIDPSGRGKDEMAYNVTYFLNGYIFLVESEGILEGYAPQNLTRIAEAAKTHKVNKIFYESNFGDGMFGQLLRPFVNRIYPCSIEEVRHHVQKERRIIDTLEPVMMQHKLLVDYKLIERDAQNIAAKLSYSLFYQMARVTMDKGALKHDDRLDCLAIAVNYWTRQMDADAHAIEDAARAELLDKELEDFIAYAGGYQNPSRNWLS</sequence>
<dbReference type="NCBIfam" id="NF033889">
    <property type="entry name" value="termin_lrg_T7"/>
    <property type="match status" value="1"/>
</dbReference>
<dbReference type="Pfam" id="PF22530">
    <property type="entry name" value="Terminase-T7_RNaseH-like"/>
    <property type="match status" value="1"/>
</dbReference>
<evidence type="ECO:0000259" key="1">
    <source>
        <dbReference type="Pfam" id="PF22530"/>
    </source>
</evidence>
<proteinExistence type="predicted"/>
<dbReference type="InterPro" id="IPR054762">
    <property type="entry name" value="Gp19_RNaseH-like"/>
</dbReference>
<dbReference type="Proteomes" id="UP000219020">
    <property type="component" value="Unassembled WGS sequence"/>
</dbReference>
<feature type="domain" description="Terminase large subunit ribonuclease H-like" evidence="1">
    <location>
        <begin position="203"/>
        <end position="310"/>
    </location>
</feature>
<protein>
    <submittedName>
        <fullName evidence="2">Phage DNA packaging</fullName>
    </submittedName>
</protein>
<dbReference type="EMBL" id="NBYY01000030">
    <property type="protein sequence ID" value="PCS21831.1"/>
    <property type="molecule type" value="Genomic_DNA"/>
</dbReference>
<evidence type="ECO:0000313" key="2">
    <source>
        <dbReference type="EMBL" id="PCS21831.1"/>
    </source>
</evidence>
<reference evidence="3" key="1">
    <citation type="submission" date="2017-04" db="EMBL/GenBank/DDBJ databases">
        <title>Genome evolution of the luminous symbionts of deep sea anglerfish.</title>
        <authorList>
            <person name="Hendry T.A."/>
        </authorList>
    </citation>
    <scope>NUCLEOTIDE SEQUENCE [LARGE SCALE GENOMIC DNA]</scope>
</reference>
<accession>A0A2A5T107</accession>